<evidence type="ECO:0000256" key="2">
    <source>
        <dbReference type="ARBA" id="ARBA00007590"/>
    </source>
</evidence>
<keyword evidence="5 6" id="KW-0472">Membrane</keyword>
<evidence type="ECO:0000256" key="4">
    <source>
        <dbReference type="ARBA" id="ARBA00022989"/>
    </source>
</evidence>
<feature type="transmembrane region" description="Helical" evidence="6">
    <location>
        <begin position="56"/>
        <end position="76"/>
    </location>
</feature>
<comment type="caution">
    <text evidence="7">The sequence shown here is derived from an EMBL/GenBank/DDBJ whole genome shotgun (WGS) entry which is preliminary data.</text>
</comment>
<keyword evidence="4 6" id="KW-1133">Transmembrane helix</keyword>
<dbReference type="AlphaFoldDB" id="A0A9W8GD42"/>
<sequence>MPVDILGLSFAVFIALGGVTGYLKSGSTASLASGLIFGALISLSAQFAASPGASKSASIIPAVLCIVLFLVMGSRFLNSKKFMPAGMVAVASLLMAIRFAAKAL</sequence>
<name>A0A9W8GD42_9FUNG</name>
<dbReference type="EMBL" id="JANBTX010000520">
    <property type="protein sequence ID" value="KAJ2681921.1"/>
    <property type="molecule type" value="Genomic_DNA"/>
</dbReference>
<gene>
    <name evidence="7" type="primary">TMEM14C</name>
    <name evidence="7" type="ORF">IWW39_006197</name>
</gene>
<evidence type="ECO:0000256" key="6">
    <source>
        <dbReference type="SAM" id="Phobius"/>
    </source>
</evidence>
<dbReference type="InterPro" id="IPR005349">
    <property type="entry name" value="TMEM14"/>
</dbReference>
<dbReference type="GO" id="GO:0016020">
    <property type="term" value="C:membrane"/>
    <property type="evidence" value="ECO:0007669"/>
    <property type="project" value="UniProtKB-SubCell"/>
</dbReference>
<dbReference type="Pfam" id="PF03647">
    <property type="entry name" value="Tmemb_14"/>
    <property type="match status" value="1"/>
</dbReference>
<dbReference type="OrthoDB" id="5620at2759"/>
<evidence type="ECO:0000313" key="8">
    <source>
        <dbReference type="Proteomes" id="UP001151516"/>
    </source>
</evidence>
<dbReference type="Gene3D" id="1.10.10.1740">
    <property type="entry name" value="Transmembrane protein 14-like"/>
    <property type="match status" value="1"/>
</dbReference>
<proteinExistence type="inferred from homology"/>
<protein>
    <submittedName>
        <fullName evidence="7">Transmembrane protein 14C</fullName>
    </submittedName>
</protein>
<accession>A0A9W8GD42</accession>
<dbReference type="PANTHER" id="PTHR12668">
    <property type="entry name" value="TRANSMEMBRANE PROTEIN 14, 15"/>
    <property type="match status" value="1"/>
</dbReference>
<organism evidence="7 8">
    <name type="scientific">Coemansia spiralis</name>
    <dbReference type="NCBI Taxonomy" id="417178"/>
    <lineage>
        <taxon>Eukaryota</taxon>
        <taxon>Fungi</taxon>
        <taxon>Fungi incertae sedis</taxon>
        <taxon>Zoopagomycota</taxon>
        <taxon>Kickxellomycotina</taxon>
        <taxon>Kickxellomycetes</taxon>
        <taxon>Kickxellales</taxon>
        <taxon>Kickxellaceae</taxon>
        <taxon>Coemansia</taxon>
    </lineage>
</organism>
<feature type="transmembrane region" description="Helical" evidence="6">
    <location>
        <begin position="31"/>
        <end position="49"/>
    </location>
</feature>
<comment type="similarity">
    <text evidence="2">Belongs to the TMEM14 family.</text>
</comment>
<reference evidence="7" key="1">
    <citation type="submission" date="2022-07" db="EMBL/GenBank/DDBJ databases">
        <title>Phylogenomic reconstructions and comparative analyses of Kickxellomycotina fungi.</title>
        <authorList>
            <person name="Reynolds N.K."/>
            <person name="Stajich J.E."/>
            <person name="Barry K."/>
            <person name="Grigoriev I.V."/>
            <person name="Crous P."/>
            <person name="Smith M.E."/>
        </authorList>
    </citation>
    <scope>NUCLEOTIDE SEQUENCE</scope>
    <source>
        <strain evidence="7">CBS 109367</strain>
    </source>
</reference>
<evidence type="ECO:0000313" key="7">
    <source>
        <dbReference type="EMBL" id="KAJ2681921.1"/>
    </source>
</evidence>
<dbReference type="Proteomes" id="UP001151516">
    <property type="component" value="Unassembled WGS sequence"/>
</dbReference>
<evidence type="ECO:0000256" key="5">
    <source>
        <dbReference type="ARBA" id="ARBA00023136"/>
    </source>
</evidence>
<dbReference type="PANTHER" id="PTHR12668:SF43">
    <property type="entry name" value="TRANSMEMBRANE PROTEIN 14 HOMOLOG"/>
    <property type="match status" value="1"/>
</dbReference>
<dbReference type="InterPro" id="IPR044890">
    <property type="entry name" value="TMEM14_sf"/>
</dbReference>
<keyword evidence="8" id="KW-1185">Reference proteome</keyword>
<evidence type="ECO:0000256" key="1">
    <source>
        <dbReference type="ARBA" id="ARBA00004370"/>
    </source>
</evidence>
<feature type="transmembrane region" description="Helical" evidence="6">
    <location>
        <begin position="82"/>
        <end position="101"/>
    </location>
</feature>
<comment type="subcellular location">
    <subcellularLocation>
        <location evidence="1">Membrane</location>
    </subcellularLocation>
</comment>
<evidence type="ECO:0000256" key="3">
    <source>
        <dbReference type="ARBA" id="ARBA00022692"/>
    </source>
</evidence>
<keyword evidence="3 6" id="KW-0812">Transmembrane</keyword>